<comment type="pathway">
    <text evidence="1">Lipid metabolism.</text>
</comment>
<evidence type="ECO:0000313" key="7">
    <source>
        <dbReference type="Proteomes" id="UP000192491"/>
    </source>
</evidence>
<dbReference type="PANTHER" id="PTHR10434:SF40">
    <property type="entry name" value="1-ACYL-SN-GLYCEROL-3-PHOSPHATE ACYLTRANSFERASE"/>
    <property type="match status" value="1"/>
</dbReference>
<dbReference type="GO" id="GO:0006654">
    <property type="term" value="P:phosphatidic acid biosynthetic process"/>
    <property type="evidence" value="ECO:0007669"/>
    <property type="project" value="TreeGrafter"/>
</dbReference>
<dbReference type="PANTHER" id="PTHR10434">
    <property type="entry name" value="1-ACYL-SN-GLYCEROL-3-PHOSPHATE ACYLTRANSFERASE"/>
    <property type="match status" value="1"/>
</dbReference>
<feature type="transmembrane region" description="Helical" evidence="4">
    <location>
        <begin position="14"/>
        <end position="38"/>
    </location>
</feature>
<dbReference type="InterPro" id="IPR002123">
    <property type="entry name" value="Plipid/glycerol_acylTrfase"/>
</dbReference>
<evidence type="ECO:0000256" key="4">
    <source>
        <dbReference type="SAM" id="Phobius"/>
    </source>
</evidence>
<feature type="domain" description="Phospholipid/glycerol acyltransferase" evidence="5">
    <location>
        <begin position="80"/>
        <end position="195"/>
    </location>
</feature>
<organism evidence="6 7">
    <name type="scientific">Thiothrix lacustris</name>
    <dbReference type="NCBI Taxonomy" id="525917"/>
    <lineage>
        <taxon>Bacteria</taxon>
        <taxon>Pseudomonadati</taxon>
        <taxon>Pseudomonadota</taxon>
        <taxon>Gammaproteobacteria</taxon>
        <taxon>Thiotrichales</taxon>
        <taxon>Thiotrichaceae</taxon>
        <taxon>Thiothrix</taxon>
    </lineage>
</organism>
<evidence type="ECO:0000256" key="1">
    <source>
        <dbReference type="ARBA" id="ARBA00005189"/>
    </source>
</evidence>
<dbReference type="CDD" id="cd07989">
    <property type="entry name" value="LPLAT_AGPAT-like"/>
    <property type="match status" value="1"/>
</dbReference>
<sequence length="249" mass="27636">MNALNTFWLGLRAAIYWAGSVVSTLLVGGMMMVVLWALPDKVRYPAVTLWNRFNVWWLEVTCGVKYRVLGRENIPAQGAFLIMANHQSTWETYALPVIFPQRLTWVLKQELLKIPFFGWGLRMLRPIAIDRSAGRAAIKQMSQQGKALLEAGICVVIFPEGTRIAPPETGEFKIGGALMAAQIGALVVPVAHNAGESWRRHAWIKKPGTITVSIGEPLLTKGMKADAINQHVRGWIEAEKARLPPPAYA</sequence>
<dbReference type="Pfam" id="PF01553">
    <property type="entry name" value="Acyltransferase"/>
    <property type="match status" value="1"/>
</dbReference>
<keyword evidence="4" id="KW-1133">Transmembrane helix</keyword>
<evidence type="ECO:0000313" key="6">
    <source>
        <dbReference type="EMBL" id="OQX16519.1"/>
    </source>
</evidence>
<dbReference type="GO" id="GO:0003841">
    <property type="term" value="F:1-acylglycerol-3-phosphate O-acyltransferase activity"/>
    <property type="evidence" value="ECO:0007669"/>
    <property type="project" value="TreeGrafter"/>
</dbReference>
<protein>
    <submittedName>
        <fullName evidence="6">1-acyl-sn-glycerol-3-phosphate acyltransferase</fullName>
    </submittedName>
</protein>
<dbReference type="SMART" id="SM00563">
    <property type="entry name" value="PlsC"/>
    <property type="match status" value="1"/>
</dbReference>
<evidence type="ECO:0000256" key="2">
    <source>
        <dbReference type="ARBA" id="ARBA00022679"/>
    </source>
</evidence>
<dbReference type="Proteomes" id="UP000192491">
    <property type="component" value="Unassembled WGS sequence"/>
</dbReference>
<reference evidence="6 7" key="1">
    <citation type="submission" date="2017-01" db="EMBL/GenBank/DDBJ databases">
        <title>Novel large sulfur bacteria in the metagenomes of groundwater-fed chemosynthetic microbial mats in the Lake Huron basin.</title>
        <authorList>
            <person name="Sharrar A.M."/>
            <person name="Flood B.E."/>
            <person name="Bailey J.V."/>
            <person name="Jones D.S."/>
            <person name="Biddanda B."/>
            <person name="Ruberg S.A."/>
            <person name="Marcus D.N."/>
            <person name="Dick G.J."/>
        </authorList>
    </citation>
    <scope>NUCLEOTIDE SEQUENCE [LARGE SCALE GENOMIC DNA]</scope>
    <source>
        <strain evidence="6">A8</strain>
    </source>
</reference>
<keyword evidence="4" id="KW-0812">Transmembrane</keyword>
<gene>
    <name evidence="6" type="ORF">BWK73_03740</name>
</gene>
<proteinExistence type="predicted"/>
<dbReference type="AlphaFoldDB" id="A0A1Y1QY69"/>
<comment type="caution">
    <text evidence="6">The sequence shown here is derived from an EMBL/GenBank/DDBJ whole genome shotgun (WGS) entry which is preliminary data.</text>
</comment>
<dbReference type="SUPFAM" id="SSF69593">
    <property type="entry name" value="Glycerol-3-phosphate (1)-acyltransferase"/>
    <property type="match status" value="1"/>
</dbReference>
<keyword evidence="4" id="KW-0472">Membrane</keyword>
<accession>A0A1Y1QY69</accession>
<evidence type="ECO:0000256" key="3">
    <source>
        <dbReference type="ARBA" id="ARBA00023315"/>
    </source>
</evidence>
<evidence type="ECO:0000259" key="5">
    <source>
        <dbReference type="SMART" id="SM00563"/>
    </source>
</evidence>
<keyword evidence="2 6" id="KW-0808">Transferase</keyword>
<keyword evidence="3 6" id="KW-0012">Acyltransferase</keyword>
<name>A0A1Y1QY69_9GAMM</name>
<dbReference type="EMBL" id="MTEJ01000004">
    <property type="protein sequence ID" value="OQX16519.1"/>
    <property type="molecule type" value="Genomic_DNA"/>
</dbReference>